<keyword evidence="7 8" id="KW-0413">Isomerase</keyword>
<dbReference type="PROSITE" id="PS50059">
    <property type="entry name" value="FKBP_PPIASE"/>
    <property type="match status" value="3"/>
</dbReference>
<evidence type="ECO:0000313" key="11">
    <source>
        <dbReference type="EMBL" id="KAF9688432.1"/>
    </source>
</evidence>
<evidence type="ECO:0000256" key="2">
    <source>
        <dbReference type="ARBA" id="ARBA00006577"/>
    </source>
</evidence>
<organism evidence="11 12">
    <name type="scientific">Salix dunnii</name>
    <dbReference type="NCBI Taxonomy" id="1413687"/>
    <lineage>
        <taxon>Eukaryota</taxon>
        <taxon>Viridiplantae</taxon>
        <taxon>Streptophyta</taxon>
        <taxon>Embryophyta</taxon>
        <taxon>Tracheophyta</taxon>
        <taxon>Spermatophyta</taxon>
        <taxon>Magnoliopsida</taxon>
        <taxon>eudicotyledons</taxon>
        <taxon>Gunneridae</taxon>
        <taxon>Pentapetalae</taxon>
        <taxon>rosids</taxon>
        <taxon>fabids</taxon>
        <taxon>Malpighiales</taxon>
        <taxon>Salicaceae</taxon>
        <taxon>Saliceae</taxon>
        <taxon>Salix</taxon>
    </lineage>
</organism>
<accession>A0A835N8W3</accession>
<feature type="domain" description="PPIase FKBP-type" evidence="10">
    <location>
        <begin position="60"/>
        <end position="150"/>
    </location>
</feature>
<dbReference type="InterPro" id="IPR046357">
    <property type="entry name" value="PPIase_dom_sf"/>
</dbReference>
<keyword evidence="4" id="KW-0677">Repeat</keyword>
<dbReference type="FunFam" id="1.25.40.10:FF:000008">
    <property type="entry name" value="Peptidylprolyl isomerase"/>
    <property type="match status" value="1"/>
</dbReference>
<feature type="domain" description="PPIase FKBP-type" evidence="10">
    <location>
        <begin position="178"/>
        <end position="267"/>
    </location>
</feature>
<dbReference type="Pfam" id="PF00515">
    <property type="entry name" value="TPR_1"/>
    <property type="match status" value="1"/>
</dbReference>
<keyword evidence="12" id="KW-1185">Reference proteome</keyword>
<dbReference type="Gene3D" id="1.25.40.10">
    <property type="entry name" value="Tetratricopeptide repeat domain"/>
    <property type="match status" value="1"/>
</dbReference>
<dbReference type="GO" id="GO:0070370">
    <property type="term" value="P:cellular heat acclimation"/>
    <property type="evidence" value="ECO:0007669"/>
    <property type="project" value="UniProtKB-ARBA"/>
</dbReference>
<evidence type="ECO:0000256" key="8">
    <source>
        <dbReference type="PROSITE-ProRule" id="PRU00277"/>
    </source>
</evidence>
<dbReference type="Proteomes" id="UP000657918">
    <property type="component" value="Unassembled WGS sequence"/>
</dbReference>
<protein>
    <recommendedName>
        <fullName evidence="3 8">peptidylprolyl isomerase</fullName>
        <ecNumber evidence="3 8">5.2.1.8</ecNumber>
    </recommendedName>
</protein>
<dbReference type="EMBL" id="JADGMS010000002">
    <property type="protein sequence ID" value="KAF9688432.1"/>
    <property type="molecule type" value="Genomic_DNA"/>
</dbReference>
<dbReference type="GO" id="GO:0005516">
    <property type="term" value="F:calmodulin binding"/>
    <property type="evidence" value="ECO:0007669"/>
    <property type="project" value="UniProtKB-KW"/>
</dbReference>
<dbReference type="SUPFAM" id="SSF48452">
    <property type="entry name" value="TPR-like"/>
    <property type="match status" value="1"/>
</dbReference>
<dbReference type="InterPro" id="IPR011990">
    <property type="entry name" value="TPR-like_helical_dom_sf"/>
</dbReference>
<evidence type="ECO:0000256" key="6">
    <source>
        <dbReference type="ARBA" id="ARBA00022860"/>
    </source>
</evidence>
<proteinExistence type="inferred from homology"/>
<feature type="domain" description="PPIase FKBP-type" evidence="10">
    <location>
        <begin position="295"/>
        <end position="387"/>
    </location>
</feature>
<gene>
    <name evidence="11" type="ORF">SADUNF_Sadunf02G0196600</name>
</gene>
<sequence>MEEDFELPTGDEMMMNDDNQLDLPDDGPTLKVGEEKEIGNQGLKKKLLKEGEGWDTPDNGDEVEVHYTGTLLDGTQFDSSRDRGTPFKFTLGQGHGQVIKGWDLGIKTMKKGENALFTIPAELAYGSSGSAPTIPPNATLQFDVELLSWSSIKDICKDGGIFKKIIVEGEKWENPKELDEVLVRYEAQLEDGSVVAKSDGVEFTVKDGHFCPALARAVKTMKKGEKVLLSVKPQYGFGEKGKPASGNEGAVPPNANIQITLELVSWKTVTEVTDDKKVIKKILKEGDGYERPNEGAVVKVKLIGKLQDGTVFLKKGHDDNELFEFKTDEDQVIDGLDRALVTMKKGEVALLTIAPEYAFGSSESQQELAVVPPNSTVCYEIELVSFDKEKESWDLSTDEKIEAAGKKKEEGNVLFKAGKYAKASKRYEKAVKYIEYDSSFSEEEKRQAKALKVACNLNSAACKLKLKDYKQAEKLCTKVLELESRNVKALYRRAQAYIQLADLDLAEFDIKKALEIDPSNRDVKLEYKTLKEKMKEFNKKEAKFYGNMFAKMSKLGSLESNVSPALTGTANCYNAQVLYLYTALPL</sequence>
<dbReference type="InterPro" id="IPR019734">
    <property type="entry name" value="TPR_rpt"/>
</dbReference>
<reference evidence="11 12" key="1">
    <citation type="submission" date="2020-10" db="EMBL/GenBank/DDBJ databases">
        <title>Plant Genome Project.</title>
        <authorList>
            <person name="Zhang R.-G."/>
        </authorList>
    </citation>
    <scope>NUCLEOTIDE SEQUENCE [LARGE SCALE GENOMIC DNA]</scope>
    <source>
        <strain evidence="11">FAFU-HL-1</strain>
        <tissue evidence="11">Leaf</tissue>
    </source>
</reference>
<evidence type="ECO:0000256" key="7">
    <source>
        <dbReference type="ARBA" id="ARBA00023235"/>
    </source>
</evidence>
<keyword evidence="8" id="KW-0697">Rotamase</keyword>
<dbReference type="PROSITE" id="PS50005">
    <property type="entry name" value="TPR"/>
    <property type="match status" value="1"/>
</dbReference>
<dbReference type="FunFam" id="3.10.50.40:FF:000012">
    <property type="entry name" value="Peptidylprolyl isomerase"/>
    <property type="match status" value="1"/>
</dbReference>
<dbReference type="Gene3D" id="3.10.50.40">
    <property type="match status" value="3"/>
</dbReference>
<evidence type="ECO:0000313" key="12">
    <source>
        <dbReference type="Proteomes" id="UP000657918"/>
    </source>
</evidence>
<comment type="caution">
    <text evidence="11">The sequence shown here is derived from an EMBL/GenBank/DDBJ whole genome shotgun (WGS) entry which is preliminary data.</text>
</comment>
<dbReference type="EC" id="5.2.1.8" evidence="3 8"/>
<dbReference type="InterPro" id="IPR001179">
    <property type="entry name" value="PPIase_FKBP_dom"/>
</dbReference>
<dbReference type="AlphaFoldDB" id="A0A835N8W3"/>
<feature type="repeat" description="TPR" evidence="9">
    <location>
        <begin position="487"/>
        <end position="520"/>
    </location>
</feature>
<evidence type="ECO:0000259" key="10">
    <source>
        <dbReference type="PROSITE" id="PS50059"/>
    </source>
</evidence>
<evidence type="ECO:0000256" key="9">
    <source>
        <dbReference type="PROSITE-ProRule" id="PRU00339"/>
    </source>
</evidence>
<comment type="catalytic activity">
    <reaction evidence="1 8">
        <text>[protein]-peptidylproline (omega=180) = [protein]-peptidylproline (omega=0)</text>
        <dbReference type="Rhea" id="RHEA:16237"/>
        <dbReference type="Rhea" id="RHEA-COMP:10747"/>
        <dbReference type="Rhea" id="RHEA-COMP:10748"/>
        <dbReference type="ChEBI" id="CHEBI:83833"/>
        <dbReference type="ChEBI" id="CHEBI:83834"/>
        <dbReference type="EC" id="5.2.1.8"/>
    </reaction>
</comment>
<keyword evidence="6" id="KW-0112">Calmodulin-binding</keyword>
<dbReference type="InterPro" id="IPR050754">
    <property type="entry name" value="FKBP4/5/8-like"/>
</dbReference>
<dbReference type="OrthoDB" id="1902587at2759"/>
<dbReference type="FunFam" id="3.10.50.40:FF:000022">
    <property type="entry name" value="Peptidylprolyl isomerase"/>
    <property type="match status" value="1"/>
</dbReference>
<comment type="similarity">
    <text evidence="2">Belongs to the FKBP-type PPIase family.</text>
</comment>
<dbReference type="FunFam" id="3.10.50.40:FF:000017">
    <property type="entry name" value="Peptidylprolyl isomerase"/>
    <property type="match status" value="1"/>
</dbReference>
<name>A0A835N8W3_9ROSI</name>
<evidence type="ECO:0000256" key="3">
    <source>
        <dbReference type="ARBA" id="ARBA00013194"/>
    </source>
</evidence>
<dbReference type="PANTHER" id="PTHR46512">
    <property type="entry name" value="PEPTIDYLPROLYL ISOMERASE"/>
    <property type="match status" value="1"/>
</dbReference>
<dbReference type="PANTHER" id="PTHR46512:SF11">
    <property type="entry name" value="PEPTIDYLPROLYL ISOMERASE"/>
    <property type="match status" value="1"/>
</dbReference>
<keyword evidence="5 9" id="KW-0802">TPR repeat</keyword>
<dbReference type="Pfam" id="PF00254">
    <property type="entry name" value="FKBP_C"/>
    <property type="match status" value="3"/>
</dbReference>
<evidence type="ECO:0000256" key="5">
    <source>
        <dbReference type="ARBA" id="ARBA00022803"/>
    </source>
</evidence>
<dbReference type="GO" id="GO:0003755">
    <property type="term" value="F:peptidyl-prolyl cis-trans isomerase activity"/>
    <property type="evidence" value="ECO:0007669"/>
    <property type="project" value="UniProtKB-KW"/>
</dbReference>
<evidence type="ECO:0000256" key="1">
    <source>
        <dbReference type="ARBA" id="ARBA00000971"/>
    </source>
</evidence>
<dbReference type="SUPFAM" id="SSF54534">
    <property type="entry name" value="FKBP-like"/>
    <property type="match status" value="3"/>
</dbReference>
<evidence type="ECO:0000256" key="4">
    <source>
        <dbReference type="ARBA" id="ARBA00022737"/>
    </source>
</evidence>
<dbReference type="SMART" id="SM00028">
    <property type="entry name" value="TPR"/>
    <property type="match status" value="3"/>
</dbReference>